<evidence type="ECO:0000256" key="2">
    <source>
        <dbReference type="ARBA" id="ARBA00005635"/>
    </source>
</evidence>
<reference evidence="8" key="1">
    <citation type="submission" date="2017-02" db="UniProtKB">
        <authorList>
            <consortium name="WormBaseParasite"/>
        </authorList>
    </citation>
    <scope>IDENTIFICATION</scope>
</reference>
<dbReference type="Proteomes" id="UP000274504">
    <property type="component" value="Unassembled WGS sequence"/>
</dbReference>
<dbReference type="GO" id="GO:0003712">
    <property type="term" value="F:transcription coregulator activity"/>
    <property type="evidence" value="ECO:0007669"/>
    <property type="project" value="InterPro"/>
</dbReference>
<reference evidence="6 7" key="2">
    <citation type="submission" date="2018-11" db="EMBL/GenBank/DDBJ databases">
        <authorList>
            <consortium name="Pathogen Informatics"/>
        </authorList>
    </citation>
    <scope>NUCLEOTIDE SEQUENCE [LARGE SCALE GENOMIC DNA]</scope>
</reference>
<dbReference type="InterPro" id="IPR019313">
    <property type="entry name" value="Mediator_Med17"/>
</dbReference>
<dbReference type="PANTHER" id="PTHR13114">
    <property type="entry name" value="MEDIATOR OF RNA POLYMERASE II TRANSCRIPTION SUBUNIT 17"/>
    <property type="match status" value="1"/>
</dbReference>
<comment type="similarity">
    <text evidence="2">Belongs to the Mediator complex subunit 17 family.</text>
</comment>
<dbReference type="STRING" id="6216.A0A0R3SXG8"/>
<evidence type="ECO:0000313" key="8">
    <source>
        <dbReference type="WBParaSite" id="HDID_0001044001-mRNA-1"/>
    </source>
</evidence>
<dbReference type="PANTHER" id="PTHR13114:SF7">
    <property type="entry name" value="MEDIATOR OF RNA POLYMERASE II TRANSCRIPTION SUBUNIT 17"/>
    <property type="match status" value="1"/>
</dbReference>
<evidence type="ECO:0000313" key="7">
    <source>
        <dbReference type="Proteomes" id="UP000274504"/>
    </source>
</evidence>
<dbReference type="OrthoDB" id="10058398at2759"/>
<name>A0A0R3SXG8_HYMDI</name>
<evidence type="ECO:0000256" key="3">
    <source>
        <dbReference type="ARBA" id="ARBA00023015"/>
    </source>
</evidence>
<dbReference type="AlphaFoldDB" id="A0A0R3SXG8"/>
<evidence type="ECO:0000313" key="6">
    <source>
        <dbReference type="EMBL" id="VDL63318.1"/>
    </source>
</evidence>
<dbReference type="WBParaSite" id="HDID_0001044001-mRNA-1">
    <property type="protein sequence ID" value="HDID_0001044001-mRNA-1"/>
    <property type="gene ID" value="HDID_0001044001"/>
</dbReference>
<dbReference type="GO" id="GO:0070847">
    <property type="term" value="C:core mediator complex"/>
    <property type="evidence" value="ECO:0007669"/>
    <property type="project" value="TreeGrafter"/>
</dbReference>
<protein>
    <submittedName>
        <fullName evidence="8">Mediator of RNA polymerase II transcription subunit 13</fullName>
    </submittedName>
</protein>
<gene>
    <name evidence="6" type="ORF">HDID_LOCUS10438</name>
</gene>
<dbReference type="GO" id="GO:0016592">
    <property type="term" value="C:mediator complex"/>
    <property type="evidence" value="ECO:0007669"/>
    <property type="project" value="InterPro"/>
</dbReference>
<keyword evidence="3" id="KW-0805">Transcription regulation</keyword>
<keyword evidence="5" id="KW-0539">Nucleus</keyword>
<proteinExistence type="inferred from homology"/>
<accession>A0A0R3SXG8</accession>
<keyword evidence="4" id="KW-0804">Transcription</keyword>
<evidence type="ECO:0000256" key="4">
    <source>
        <dbReference type="ARBA" id="ARBA00023163"/>
    </source>
</evidence>
<evidence type="ECO:0000256" key="5">
    <source>
        <dbReference type="ARBA" id="ARBA00023242"/>
    </source>
</evidence>
<sequence>MSARSKNSLPIEALSEYKVLEIASDGQEVLERPWTATDRFERIVSSIDFNDENYGIKDAKAEEENKANKIPERSWNNIREWIRTSYTEVCAFLDFISVFKETKCMAILQVAPSDQDAEFGGRSLSAQALTCLGGKKMALSNAATILLRGAERFHARNVEKIQEQQRFADGQRPPSYHESLLELRKSWRIKLSQNSILGDVSLRCIGSRGKEGGIFEIVEADSTQPNSEGVYESIKVKFSSTMESLLNKEQFTGRLRVTIRHLDRNNTKDWFHSLMPQKSGSPLCRQFKRPKTQFDRLCLAQNLLMCREIMSSLFYESSLIGINKFNNDLIAFSSPNKVVTTIFPGVQLAISLEKAEDSPLESGEVEYPSLSTLLKKLILRQHVQSWCNIASIPYPATGPVQVPLHLRGGGASILLNSYKFPQGQNDGGIPIITNCVTGMGNSTASTWITWQNQALRAAPHQPYSAPRGQERYAYFNDWALSQQPLQQQAQLISDEVSVSGLMLSSLEHDLRSNHASPEAIACILGSGDGLLTPIVKIARHRVLRQRVAKILTKFVREIAEERMSITAIWHTVSTPLSSGVTVTMYSLGHATCSTRFLIAVGIEEVSVNGVCGTSPAINIPANADLQRELLQILKLQELRNKMYTIQSLAAKFLGWVQLGCPAMPSVDSPLSALLLASRSGNRLASVKATNLLVVPSPNILNCAPSNVKLENTGEVGSQKVVCIRASDKGEGLEFLVAKSQQGELTTVGSRGDLLQNLLSYRDSSSRFHFRKVDLSRVCGQNVVGKIEYLLTCLNFA</sequence>
<evidence type="ECO:0000256" key="1">
    <source>
        <dbReference type="ARBA" id="ARBA00004123"/>
    </source>
</evidence>
<dbReference type="EMBL" id="UYSG01011683">
    <property type="protein sequence ID" value="VDL63318.1"/>
    <property type="molecule type" value="Genomic_DNA"/>
</dbReference>
<organism evidence="8">
    <name type="scientific">Hymenolepis diminuta</name>
    <name type="common">Rat tapeworm</name>
    <dbReference type="NCBI Taxonomy" id="6216"/>
    <lineage>
        <taxon>Eukaryota</taxon>
        <taxon>Metazoa</taxon>
        <taxon>Spiralia</taxon>
        <taxon>Lophotrochozoa</taxon>
        <taxon>Platyhelminthes</taxon>
        <taxon>Cestoda</taxon>
        <taxon>Eucestoda</taxon>
        <taxon>Cyclophyllidea</taxon>
        <taxon>Hymenolepididae</taxon>
        <taxon>Hymenolepis</taxon>
    </lineage>
</organism>
<comment type="subcellular location">
    <subcellularLocation>
        <location evidence="1">Nucleus</location>
    </subcellularLocation>
</comment>
<dbReference type="GO" id="GO:0006357">
    <property type="term" value="P:regulation of transcription by RNA polymerase II"/>
    <property type="evidence" value="ECO:0007669"/>
    <property type="project" value="InterPro"/>
</dbReference>